<keyword evidence="3" id="KW-1185">Reference proteome</keyword>
<comment type="caution">
    <text evidence="2">The sequence shown here is derived from an EMBL/GenBank/DDBJ whole genome shotgun (WGS) entry which is preliminary data.</text>
</comment>
<dbReference type="Gene3D" id="3.40.50.1110">
    <property type="entry name" value="SGNH hydrolase"/>
    <property type="match status" value="1"/>
</dbReference>
<dbReference type="InterPro" id="IPR036514">
    <property type="entry name" value="SGNH_hydro_sf"/>
</dbReference>
<dbReference type="OrthoDB" id="9794725at2"/>
<dbReference type="PANTHER" id="PTHR30383:SF5">
    <property type="entry name" value="SGNH HYDROLASE-TYPE ESTERASE DOMAIN-CONTAINING PROTEIN"/>
    <property type="match status" value="1"/>
</dbReference>
<dbReference type="AlphaFoldDB" id="A0A4V1M619"/>
<evidence type="ECO:0000259" key="1">
    <source>
        <dbReference type="Pfam" id="PF13472"/>
    </source>
</evidence>
<organism evidence="2 3">
    <name type="scientific">Oleiharenicola lentus</name>
    <dbReference type="NCBI Taxonomy" id="2508720"/>
    <lineage>
        <taxon>Bacteria</taxon>
        <taxon>Pseudomonadati</taxon>
        <taxon>Verrucomicrobiota</taxon>
        <taxon>Opitutia</taxon>
        <taxon>Opitutales</taxon>
        <taxon>Opitutaceae</taxon>
        <taxon>Oleiharenicola</taxon>
    </lineage>
</organism>
<dbReference type="GO" id="GO:0004622">
    <property type="term" value="F:phosphatidylcholine lysophospholipase activity"/>
    <property type="evidence" value="ECO:0007669"/>
    <property type="project" value="TreeGrafter"/>
</dbReference>
<sequence length="219" mass="23788">MTSPAAASLPTAPLLLFQGDSITDAGRDRNRPAPNDAAGLGAGYVTRIAGVLLGRHPRAGWRLVNRGVSGDRVVDLLARWPRDTLHLQPDLVSVLVGVNDTWHAYNHHNGVSVARYEEIYRLLLRDVRAARPQCRLVLGEPFALPGGEFAAEWMPELRERSVVVRRLAQEFGAAFVAYQTCFDAALAEYTAAELAPDGVHPSPLGHELMAQAWLAAVGI</sequence>
<dbReference type="RefSeq" id="WP_129049155.1">
    <property type="nucleotide sequence ID" value="NZ_SDHX01000002.1"/>
</dbReference>
<dbReference type="InterPro" id="IPR051532">
    <property type="entry name" value="Ester_Hydrolysis_Enzymes"/>
</dbReference>
<dbReference type="PANTHER" id="PTHR30383">
    <property type="entry name" value="THIOESTERASE 1/PROTEASE 1/LYSOPHOSPHOLIPASE L1"/>
    <property type="match status" value="1"/>
</dbReference>
<dbReference type="InterPro" id="IPR013830">
    <property type="entry name" value="SGNH_hydro"/>
</dbReference>
<dbReference type="EMBL" id="SDHX01000002">
    <property type="protein sequence ID" value="RXK53476.1"/>
    <property type="molecule type" value="Genomic_DNA"/>
</dbReference>
<reference evidence="2 3" key="1">
    <citation type="submission" date="2019-01" db="EMBL/GenBank/DDBJ databases">
        <title>Lacunisphaera sp. strain TWA-58.</title>
        <authorList>
            <person name="Chen W.-M."/>
        </authorList>
    </citation>
    <scope>NUCLEOTIDE SEQUENCE [LARGE SCALE GENOMIC DNA]</scope>
    <source>
        <strain evidence="2 3">TWA-58</strain>
    </source>
</reference>
<evidence type="ECO:0000313" key="3">
    <source>
        <dbReference type="Proteomes" id="UP000290218"/>
    </source>
</evidence>
<dbReference type="SUPFAM" id="SSF52266">
    <property type="entry name" value="SGNH hydrolase"/>
    <property type="match status" value="1"/>
</dbReference>
<evidence type="ECO:0000313" key="2">
    <source>
        <dbReference type="EMBL" id="RXK53476.1"/>
    </source>
</evidence>
<protein>
    <recommendedName>
        <fullName evidence="1">SGNH hydrolase-type esterase domain-containing protein</fullName>
    </recommendedName>
</protein>
<feature type="domain" description="SGNH hydrolase-type esterase" evidence="1">
    <location>
        <begin position="19"/>
        <end position="208"/>
    </location>
</feature>
<accession>A0A4V1M619</accession>
<dbReference type="Proteomes" id="UP000290218">
    <property type="component" value="Unassembled WGS sequence"/>
</dbReference>
<dbReference type="CDD" id="cd01834">
    <property type="entry name" value="SGNH_hydrolase_like_2"/>
    <property type="match status" value="1"/>
</dbReference>
<dbReference type="Pfam" id="PF13472">
    <property type="entry name" value="Lipase_GDSL_2"/>
    <property type="match status" value="1"/>
</dbReference>
<name>A0A4V1M619_9BACT</name>
<gene>
    <name evidence="2" type="ORF">ESB00_17440</name>
</gene>
<proteinExistence type="predicted"/>